<evidence type="ECO:0000313" key="2">
    <source>
        <dbReference type="Proteomes" id="UP001140502"/>
    </source>
</evidence>
<sequence>MLQHDASAQPKAGRQHLQEFYWTNQVKGLTLNINTSQDKDDNLIRYGGHRGMPVRRSHRFGQERQVDIEGLQAAVLEFIQTCDKKENLVMIGFGMAAEWEYLFTCFPQAMHFFSAWADLHDIAKDIAPVGKPPGLTSLLQLFRYHWKDVKPCRGDCGGGVADNAGDDAVATCALADDLLLFANQEKLRLRQQCGQIAGMFTKKKGFQVPDVGNPFTATIRTLPLRTLPPTLNSGIKVARRFFEYSPQSTGVMSGCMAFITFRSKDEMDRFINAVHGLPSPTGGTLSVWHYCPGETRRMYIEKREQRKKQDLREKERMETARREIEDLEMLFS</sequence>
<organism evidence="1 2">
    <name type="scientific">Fusarium piperis</name>
    <dbReference type="NCBI Taxonomy" id="1435070"/>
    <lineage>
        <taxon>Eukaryota</taxon>
        <taxon>Fungi</taxon>
        <taxon>Dikarya</taxon>
        <taxon>Ascomycota</taxon>
        <taxon>Pezizomycotina</taxon>
        <taxon>Sordariomycetes</taxon>
        <taxon>Hypocreomycetidae</taxon>
        <taxon>Hypocreales</taxon>
        <taxon>Nectriaceae</taxon>
        <taxon>Fusarium</taxon>
        <taxon>Fusarium solani species complex</taxon>
    </lineage>
</organism>
<keyword evidence="2" id="KW-1185">Reference proteome</keyword>
<reference evidence="1" key="1">
    <citation type="submission" date="2022-10" db="EMBL/GenBank/DDBJ databases">
        <title>Tapping the CABI collections for fungal endophytes: first genome assemblies for Collariella, Neodidymelliopsis, Ascochyta clinopodiicola, Didymella pomorum, Didymosphaeria variabile, Neocosmospora piperis and Neocucurbitaria cava.</title>
        <authorList>
            <person name="Hill R."/>
        </authorList>
    </citation>
    <scope>NUCLEOTIDE SEQUENCE</scope>
    <source>
        <strain evidence="1">IMI 366586</strain>
    </source>
</reference>
<accession>A0A9W8TCJ5</accession>
<dbReference type="EMBL" id="JAPEUR010000504">
    <property type="protein sequence ID" value="KAJ4308671.1"/>
    <property type="molecule type" value="Genomic_DNA"/>
</dbReference>
<dbReference type="Proteomes" id="UP001140502">
    <property type="component" value="Unassembled WGS sequence"/>
</dbReference>
<dbReference type="OrthoDB" id="4669781at2759"/>
<proteinExistence type="predicted"/>
<protein>
    <submittedName>
        <fullName evidence="1">Uncharacterized protein</fullName>
    </submittedName>
</protein>
<gene>
    <name evidence="1" type="ORF">N0V84_011965</name>
</gene>
<dbReference type="AlphaFoldDB" id="A0A9W8TCJ5"/>
<name>A0A9W8TCJ5_9HYPO</name>
<comment type="caution">
    <text evidence="1">The sequence shown here is derived from an EMBL/GenBank/DDBJ whole genome shotgun (WGS) entry which is preliminary data.</text>
</comment>
<evidence type="ECO:0000313" key="1">
    <source>
        <dbReference type="EMBL" id="KAJ4308671.1"/>
    </source>
</evidence>